<feature type="domain" description="PAC" evidence="6">
    <location>
        <begin position="619"/>
        <end position="671"/>
    </location>
</feature>
<dbReference type="InterPro" id="IPR001633">
    <property type="entry name" value="EAL_dom"/>
</dbReference>
<feature type="domain" description="PAS" evidence="5">
    <location>
        <begin position="280"/>
        <end position="333"/>
    </location>
</feature>
<feature type="domain" description="PAC" evidence="6">
    <location>
        <begin position="227"/>
        <end position="279"/>
    </location>
</feature>
<feature type="domain" description="Response regulatory" evidence="4">
    <location>
        <begin position="23"/>
        <end position="139"/>
    </location>
</feature>
<dbReference type="Pfam" id="PF00990">
    <property type="entry name" value="GGDEF"/>
    <property type="match status" value="1"/>
</dbReference>
<evidence type="ECO:0000259" key="4">
    <source>
        <dbReference type="PROSITE" id="PS50110"/>
    </source>
</evidence>
<organism evidence="9">
    <name type="scientific">uncultured Thermomicrobiales bacterium</name>
    <dbReference type="NCBI Taxonomy" id="1645740"/>
    <lineage>
        <taxon>Bacteria</taxon>
        <taxon>Pseudomonadati</taxon>
        <taxon>Thermomicrobiota</taxon>
        <taxon>Thermomicrobia</taxon>
        <taxon>Thermomicrobiales</taxon>
        <taxon>environmental samples</taxon>
    </lineage>
</organism>
<evidence type="ECO:0000259" key="8">
    <source>
        <dbReference type="PROSITE" id="PS50887"/>
    </source>
</evidence>
<feature type="compositionally biased region" description="Polar residues" evidence="3">
    <location>
        <begin position="10"/>
        <end position="19"/>
    </location>
</feature>
<dbReference type="GO" id="GO:0006355">
    <property type="term" value="P:regulation of DNA-templated transcription"/>
    <property type="evidence" value="ECO:0007669"/>
    <property type="project" value="InterPro"/>
</dbReference>
<dbReference type="Pfam" id="PF00072">
    <property type="entry name" value="Response_reg"/>
    <property type="match status" value="1"/>
</dbReference>
<feature type="coiled-coil region" evidence="2">
    <location>
        <begin position="128"/>
        <end position="155"/>
    </location>
</feature>
<name>A0A6J4U9Q9_9BACT</name>
<dbReference type="SMART" id="SM00091">
    <property type="entry name" value="PAS"/>
    <property type="match status" value="4"/>
</dbReference>
<dbReference type="SMART" id="SM00448">
    <property type="entry name" value="REC"/>
    <property type="match status" value="1"/>
</dbReference>
<accession>A0A6J4U9Q9</accession>
<dbReference type="Gene3D" id="3.20.20.450">
    <property type="entry name" value="EAL domain"/>
    <property type="match status" value="1"/>
</dbReference>
<sequence length="1129" mass="122384">MDAADRVQTGGATAAQTGPPSRRALVVEDDPGIRAVLAEVLSDRGHEVVVCADGEAAWAACQREAFGLVLLDLNLPGLDGLEVCRRLRALPHGDRSVVVVLTARLGTAHLSAAIAAGADDYLAKPFDMLHLERRLAIAERQAAALRERAAAAEVAARLAAIVESSFDAIIGVSLDGAITSWNPGAERLYGYTAAEVIGHPISILVPPESPDEVPAVLARIARSESVGYHEIPRLAKDGRRIRVSLTVSPVRDAAGQVTGAATIARDVTARRSAESALRESEARFQAVWEATTDAVTLSDRDGIVLAANPAHFALYGYPLEEVIGRSFAVILPEADRAEAEATYSAVFAAPTHPASQEFRIRRADGTERDVEMRRSFVVRDGVRTAMVSTIRDITDRKSLEVAVEQEREFLAAVLDHTEDGIVACDADGVLTLFNRAARALHGLVAEPLDSVRWAERYDLYHGDGVTPLRTEEIPLVRALRGEVVRDVEMVVAPKGGEPRTLHASGRALVAANGEKIGAVVSMHDVTDRITAAARVREAETRFRTLVEQIPAITYVRAVGGPDHVAGDFIYVSPQLQTMLGYPAQDWIRDRALRDGALHEDDRDTVGAERGRADATGTPLDAEYRLVGPDGRCVWVRDSAVLIRDEAGRPLRWQGVMLDVTERRAAEVRLAHQALHDPLTDLPNRTLFLDRLRLAAARATRDGEQAAVLFVDLDRFKVVNDSLGHAQGDQLLMAVGPRLRAVLGPADTLARLGGDEFTVLLEGVSPTEAVRTADHLLDALRTPLRFSGNEAVVTASIGIALSTPGRSDPGELLRQADVALYRAKAQGGDRYVAFDPSMAAEASDRLALENDLRRALQKDELLLHYQPIVELATGRIVALEALVRWQHPTRGLVPPDEFIRLAEATGLIVPIGTWVLEEACRQLRAWQMALPGLPLEAININLAARQVREPRLVETVERILVETEIAPDALRLEVTEQVLVEDLRAAAPTLRALRAIGVRLAIDDFGVGQSSLGYLRELTADDLKIDRSFVRDSGHDERSTDIVRAVVWLAHQFGMQVTAEGIETAEQLAAALAVGCDRGQGYLFARPLPVAEVTALLDRPLGENRPAQPLPEEGEREPTGRARRLPGMGA</sequence>
<dbReference type="InterPro" id="IPR035919">
    <property type="entry name" value="EAL_sf"/>
</dbReference>
<dbReference type="InterPro" id="IPR000014">
    <property type="entry name" value="PAS"/>
</dbReference>
<dbReference type="SMART" id="SM00052">
    <property type="entry name" value="EAL"/>
    <property type="match status" value="1"/>
</dbReference>
<protein>
    <submittedName>
        <fullName evidence="9">Sensory box/GGDEF family protein</fullName>
    </submittedName>
</protein>
<dbReference type="SMART" id="SM00086">
    <property type="entry name" value="PAC"/>
    <property type="match status" value="4"/>
</dbReference>
<evidence type="ECO:0000256" key="1">
    <source>
        <dbReference type="PROSITE-ProRule" id="PRU00169"/>
    </source>
</evidence>
<feature type="domain" description="PAC" evidence="6">
    <location>
        <begin position="354"/>
        <end position="405"/>
    </location>
</feature>
<evidence type="ECO:0000259" key="6">
    <source>
        <dbReference type="PROSITE" id="PS50113"/>
    </source>
</evidence>
<feature type="region of interest" description="Disordered" evidence="3">
    <location>
        <begin position="1"/>
        <end position="24"/>
    </location>
</feature>
<dbReference type="InterPro" id="IPR011006">
    <property type="entry name" value="CheY-like_superfamily"/>
</dbReference>
<dbReference type="Gene3D" id="3.40.50.2300">
    <property type="match status" value="1"/>
</dbReference>
<reference evidence="9" key="1">
    <citation type="submission" date="2020-02" db="EMBL/GenBank/DDBJ databases">
        <authorList>
            <person name="Meier V. D."/>
        </authorList>
    </citation>
    <scope>NUCLEOTIDE SEQUENCE</scope>
    <source>
        <strain evidence="9">AVDCRST_MAG49</strain>
    </source>
</reference>
<dbReference type="NCBIfam" id="TIGR00229">
    <property type="entry name" value="sensory_box"/>
    <property type="match status" value="4"/>
</dbReference>
<evidence type="ECO:0000256" key="2">
    <source>
        <dbReference type="SAM" id="Coils"/>
    </source>
</evidence>
<dbReference type="SUPFAM" id="SSF141868">
    <property type="entry name" value="EAL domain-like"/>
    <property type="match status" value="1"/>
</dbReference>
<dbReference type="CDD" id="cd00130">
    <property type="entry name" value="PAS"/>
    <property type="match status" value="4"/>
</dbReference>
<dbReference type="Gene3D" id="3.30.450.20">
    <property type="entry name" value="PAS domain"/>
    <property type="match status" value="4"/>
</dbReference>
<feature type="domain" description="PAS" evidence="5">
    <location>
        <begin position="406"/>
        <end position="482"/>
    </location>
</feature>
<dbReference type="CDD" id="cd01949">
    <property type="entry name" value="GGDEF"/>
    <property type="match status" value="1"/>
</dbReference>
<dbReference type="EMBL" id="CADCWG010000062">
    <property type="protein sequence ID" value="CAA9542657.1"/>
    <property type="molecule type" value="Genomic_DNA"/>
</dbReference>
<evidence type="ECO:0000313" key="9">
    <source>
        <dbReference type="EMBL" id="CAA9542657.1"/>
    </source>
</evidence>
<dbReference type="PROSITE" id="PS50110">
    <property type="entry name" value="RESPONSE_REGULATORY"/>
    <property type="match status" value="1"/>
</dbReference>
<feature type="modified residue" description="4-aspartylphosphate" evidence="1">
    <location>
        <position position="72"/>
    </location>
</feature>
<dbReference type="InterPro" id="IPR013655">
    <property type="entry name" value="PAS_fold_3"/>
</dbReference>
<dbReference type="PANTHER" id="PTHR44757:SF2">
    <property type="entry name" value="BIOFILM ARCHITECTURE MAINTENANCE PROTEIN MBAA"/>
    <property type="match status" value="1"/>
</dbReference>
<dbReference type="Pfam" id="PF00989">
    <property type="entry name" value="PAS"/>
    <property type="match status" value="2"/>
</dbReference>
<keyword evidence="1" id="KW-0597">Phosphoprotein</keyword>
<feature type="domain" description="GGDEF" evidence="8">
    <location>
        <begin position="703"/>
        <end position="835"/>
    </location>
</feature>
<gene>
    <name evidence="9" type="ORF">AVDCRST_MAG49-971</name>
</gene>
<dbReference type="InterPro" id="IPR029787">
    <property type="entry name" value="Nucleotide_cyclase"/>
</dbReference>
<dbReference type="Pfam" id="PF08448">
    <property type="entry name" value="PAS_4"/>
    <property type="match status" value="1"/>
</dbReference>
<dbReference type="PROSITE" id="PS50112">
    <property type="entry name" value="PAS"/>
    <property type="match status" value="4"/>
</dbReference>
<evidence type="ECO:0000259" key="7">
    <source>
        <dbReference type="PROSITE" id="PS50883"/>
    </source>
</evidence>
<feature type="domain" description="PAS" evidence="5">
    <location>
        <begin position="154"/>
        <end position="224"/>
    </location>
</feature>
<dbReference type="CDD" id="cd01948">
    <property type="entry name" value="EAL"/>
    <property type="match status" value="1"/>
</dbReference>
<dbReference type="InterPro" id="IPR052155">
    <property type="entry name" value="Biofilm_reg_signaling"/>
</dbReference>
<evidence type="ECO:0000256" key="3">
    <source>
        <dbReference type="SAM" id="MobiDB-lite"/>
    </source>
</evidence>
<dbReference type="PANTHER" id="PTHR44757">
    <property type="entry name" value="DIGUANYLATE CYCLASE DGCP"/>
    <property type="match status" value="1"/>
</dbReference>
<keyword evidence="2" id="KW-0175">Coiled coil</keyword>
<dbReference type="InterPro" id="IPR043128">
    <property type="entry name" value="Rev_trsase/Diguanyl_cyclase"/>
</dbReference>
<dbReference type="InterPro" id="IPR000700">
    <property type="entry name" value="PAS-assoc_C"/>
</dbReference>
<dbReference type="InterPro" id="IPR000160">
    <property type="entry name" value="GGDEF_dom"/>
</dbReference>
<dbReference type="Pfam" id="PF00563">
    <property type="entry name" value="EAL"/>
    <property type="match status" value="1"/>
</dbReference>
<dbReference type="SMART" id="SM00267">
    <property type="entry name" value="GGDEF"/>
    <property type="match status" value="1"/>
</dbReference>
<dbReference type="SUPFAM" id="SSF55073">
    <property type="entry name" value="Nucleotide cyclase"/>
    <property type="match status" value="1"/>
</dbReference>
<evidence type="ECO:0000259" key="5">
    <source>
        <dbReference type="PROSITE" id="PS50112"/>
    </source>
</evidence>
<dbReference type="InterPro" id="IPR013767">
    <property type="entry name" value="PAS_fold"/>
</dbReference>
<dbReference type="NCBIfam" id="TIGR00254">
    <property type="entry name" value="GGDEF"/>
    <property type="match status" value="1"/>
</dbReference>
<dbReference type="InterPro" id="IPR013656">
    <property type="entry name" value="PAS_4"/>
</dbReference>
<dbReference type="Pfam" id="PF08447">
    <property type="entry name" value="PAS_3"/>
    <property type="match status" value="1"/>
</dbReference>
<dbReference type="PROSITE" id="PS50883">
    <property type="entry name" value="EAL"/>
    <property type="match status" value="1"/>
</dbReference>
<dbReference type="InterPro" id="IPR001610">
    <property type="entry name" value="PAC"/>
</dbReference>
<dbReference type="Gene3D" id="3.30.70.270">
    <property type="match status" value="1"/>
</dbReference>
<dbReference type="GO" id="GO:0000160">
    <property type="term" value="P:phosphorelay signal transduction system"/>
    <property type="evidence" value="ECO:0007669"/>
    <property type="project" value="InterPro"/>
</dbReference>
<dbReference type="FunFam" id="3.30.70.270:FF:000001">
    <property type="entry name" value="Diguanylate cyclase domain protein"/>
    <property type="match status" value="1"/>
</dbReference>
<dbReference type="InterPro" id="IPR035965">
    <property type="entry name" value="PAS-like_dom_sf"/>
</dbReference>
<dbReference type="CDD" id="cd17574">
    <property type="entry name" value="REC_OmpR"/>
    <property type="match status" value="1"/>
</dbReference>
<dbReference type="SUPFAM" id="SSF55785">
    <property type="entry name" value="PYP-like sensor domain (PAS domain)"/>
    <property type="match status" value="4"/>
</dbReference>
<dbReference type="PROSITE" id="PS50887">
    <property type="entry name" value="GGDEF"/>
    <property type="match status" value="1"/>
</dbReference>
<proteinExistence type="predicted"/>
<dbReference type="GO" id="GO:0003824">
    <property type="term" value="F:catalytic activity"/>
    <property type="evidence" value="ECO:0007669"/>
    <property type="project" value="UniProtKB-ARBA"/>
</dbReference>
<feature type="domain" description="EAL" evidence="7">
    <location>
        <begin position="844"/>
        <end position="1100"/>
    </location>
</feature>
<feature type="domain" description="PAS" evidence="5">
    <location>
        <begin position="538"/>
        <end position="605"/>
    </location>
</feature>
<dbReference type="PROSITE" id="PS50113">
    <property type="entry name" value="PAC"/>
    <property type="match status" value="4"/>
</dbReference>
<feature type="domain" description="PAC" evidence="6">
    <location>
        <begin position="485"/>
        <end position="537"/>
    </location>
</feature>
<dbReference type="InterPro" id="IPR001789">
    <property type="entry name" value="Sig_transdc_resp-reg_receiver"/>
</dbReference>
<dbReference type="AlphaFoldDB" id="A0A6J4U9Q9"/>
<dbReference type="SUPFAM" id="SSF52172">
    <property type="entry name" value="CheY-like"/>
    <property type="match status" value="1"/>
</dbReference>
<feature type="region of interest" description="Disordered" evidence="3">
    <location>
        <begin position="1098"/>
        <end position="1129"/>
    </location>
</feature>